<dbReference type="Proteomes" id="UP001465755">
    <property type="component" value="Unassembled WGS sequence"/>
</dbReference>
<dbReference type="InterPro" id="IPR027417">
    <property type="entry name" value="P-loop_NTPase"/>
</dbReference>
<dbReference type="PANTHER" id="PTHR47972:SF28">
    <property type="entry name" value="KINESIN-LIKE PROTEIN KLP-3"/>
    <property type="match status" value="1"/>
</dbReference>
<keyword evidence="6 7" id="KW-0505">Motor protein</keyword>
<dbReference type="Gene3D" id="1.10.418.10">
    <property type="entry name" value="Calponin-like domain"/>
    <property type="match status" value="1"/>
</dbReference>
<feature type="domain" description="Calponin-homology (CH)" evidence="10">
    <location>
        <begin position="96"/>
        <end position="211"/>
    </location>
</feature>
<keyword evidence="3 7" id="KW-0547">Nucleotide-binding</keyword>
<dbReference type="PANTHER" id="PTHR47972">
    <property type="entry name" value="KINESIN-LIKE PROTEIN KLP-3"/>
    <property type="match status" value="1"/>
</dbReference>
<gene>
    <name evidence="12" type="ORF">WJX73_010651</name>
</gene>
<feature type="domain" description="Kinesin motor" evidence="11">
    <location>
        <begin position="515"/>
        <end position="839"/>
    </location>
</feature>
<feature type="region of interest" description="Disordered" evidence="9">
    <location>
        <begin position="948"/>
        <end position="987"/>
    </location>
</feature>
<dbReference type="GO" id="GO:0005874">
    <property type="term" value="C:microtubule"/>
    <property type="evidence" value="ECO:0007669"/>
    <property type="project" value="UniProtKB-KW"/>
</dbReference>
<dbReference type="SUPFAM" id="SSF47576">
    <property type="entry name" value="Calponin-homology domain, CH-domain"/>
    <property type="match status" value="1"/>
</dbReference>
<keyword evidence="2" id="KW-0493">Microtubule</keyword>
<proteinExistence type="inferred from homology"/>
<keyword evidence="13" id="KW-1185">Reference proteome</keyword>
<evidence type="ECO:0000259" key="10">
    <source>
        <dbReference type="PROSITE" id="PS50021"/>
    </source>
</evidence>
<dbReference type="SMART" id="SM00033">
    <property type="entry name" value="CH"/>
    <property type="match status" value="1"/>
</dbReference>
<dbReference type="GO" id="GO:0008017">
    <property type="term" value="F:microtubule binding"/>
    <property type="evidence" value="ECO:0007669"/>
    <property type="project" value="InterPro"/>
</dbReference>
<evidence type="ECO:0000256" key="8">
    <source>
        <dbReference type="SAM" id="Coils"/>
    </source>
</evidence>
<feature type="region of interest" description="Disordered" evidence="9">
    <location>
        <begin position="1"/>
        <end position="78"/>
    </location>
</feature>
<dbReference type="InterPro" id="IPR001752">
    <property type="entry name" value="Kinesin_motor_dom"/>
</dbReference>
<dbReference type="PRINTS" id="PR00380">
    <property type="entry name" value="KINESINHEAVY"/>
</dbReference>
<evidence type="ECO:0000256" key="2">
    <source>
        <dbReference type="ARBA" id="ARBA00022701"/>
    </source>
</evidence>
<dbReference type="Gene3D" id="3.40.850.10">
    <property type="entry name" value="Kinesin motor domain"/>
    <property type="match status" value="1"/>
</dbReference>
<dbReference type="InterPro" id="IPR001715">
    <property type="entry name" value="CH_dom"/>
</dbReference>
<evidence type="ECO:0000313" key="13">
    <source>
        <dbReference type="Proteomes" id="UP001465755"/>
    </source>
</evidence>
<sequence length="1146" mass="123701">MGDLVYEGGASPTLFHLGAPSSKLSGVPPPGHDRDARSNVANSFEAAGWSFDEPVSHSTPPPGSQAGPGSADEFVHPSPNLLEGDGSLQRRSSRILSERAAAAAWVQQLTGATLPHDTDGVFRAALRDGVLFCRLLKILRPHFDIPITQQVGSTTAGSQIQSLENVTRFLEGLAFFQFPAAAKFEISDLEAPATDERPQVTRCIMTLKRCHDAERAMLMTPQATASHPLVPASPTRPSPRPSGSIPTGVPVDGRMENTALPPASPWRESTPHPMGASPGLAQGHVPLNPDATPEMDYQRLLRQHFGSNSKAGAFPRESLQAANQVTRVVQQVANDLGDRLVPAKAAAPAMPRYGSAPAPVTSPDKGASMESISPILENVLSSLTGEYEKKLFDKDQEVKALQGKVLSQQQDLQAAAQERQMLELRAPMMSQQRQSSAGEALELQRLQERERELQGEVRNVRRLMERAQDEAAQMRAAYADMQAQVEDVQLALTSHQEVVEENKRLYNQVLDLKGNIRVFCRVRPPGTTGDPAPSCMELGVDGEVAAYNPRDGKRRLFKFDRVFGPEASQTGVYEDTSALIRSVLDGFNVCIFAYGQTGSGKTHTMSGTHMDNVDDRGINFRALNDLFELNHKRQSEVVYTVRVQLLEIYNEQLRDLLEDNRNAPRLEIRMTERSGVNVPNARQVEVETTEDVLAVMAQGMRNRAVAETRMNERSSRSHSVLTVIVDGEAVATGERTHGCLHLIDLAGSERVGKSEASGDRLEEAKHINKSLSALGDVMAALAAKDRGHVPYRNSKLTQLLQDSLCGQAKAMMFVHISPEESSHGESISTLQFGARVKEISLGAAKKNVESGAIFEAREQARTADSLVAAEASKRRFAESQLEEAMSQLEMERRNTERLQAEVEALRCDINLPSPASSSRDPSETIAAVYPPSSALHQSLRAQMGAPKYSPAFRERPGSAATVASGAMQTPGSPRISASPRGYSSQLKSHRLTAAALASPSLQGTPSPLAHRRASFPLPKSSTPSGPDLGATHTPGSTGARSFKRSDSDTAAASGSLTSRSHVGSERSHSNIPRMPNSARGPLGSSSAANLRSKSGIAGSNSSMLASLRSSQSSSIATRRTSLVRASFDGRTPFSSVPDTRSSKQWK</sequence>
<dbReference type="Pfam" id="PF00307">
    <property type="entry name" value="CH"/>
    <property type="match status" value="1"/>
</dbReference>
<name>A0AAW1NUN6_9CHLO</name>
<evidence type="ECO:0000256" key="9">
    <source>
        <dbReference type="SAM" id="MobiDB-lite"/>
    </source>
</evidence>
<dbReference type="InterPro" id="IPR036872">
    <property type="entry name" value="CH_dom_sf"/>
</dbReference>
<organism evidence="12 13">
    <name type="scientific">Symbiochloris irregularis</name>
    <dbReference type="NCBI Taxonomy" id="706552"/>
    <lineage>
        <taxon>Eukaryota</taxon>
        <taxon>Viridiplantae</taxon>
        <taxon>Chlorophyta</taxon>
        <taxon>core chlorophytes</taxon>
        <taxon>Trebouxiophyceae</taxon>
        <taxon>Trebouxiales</taxon>
        <taxon>Trebouxiaceae</taxon>
        <taxon>Symbiochloris</taxon>
    </lineage>
</organism>
<keyword evidence="5 8" id="KW-0175">Coiled coil</keyword>
<evidence type="ECO:0000256" key="5">
    <source>
        <dbReference type="ARBA" id="ARBA00023054"/>
    </source>
</evidence>
<keyword evidence="4 7" id="KW-0067">ATP-binding</keyword>
<dbReference type="FunFam" id="3.40.850.10:FF:000044">
    <property type="entry name" value="p-loop containing nucleoside triphosphate hydrolases superfamily protein"/>
    <property type="match status" value="1"/>
</dbReference>
<feature type="binding site" evidence="7">
    <location>
        <begin position="595"/>
        <end position="602"/>
    </location>
    <ligand>
        <name>ATP</name>
        <dbReference type="ChEBI" id="CHEBI:30616"/>
    </ligand>
</feature>
<evidence type="ECO:0000256" key="1">
    <source>
        <dbReference type="ARBA" id="ARBA00010899"/>
    </source>
</evidence>
<dbReference type="InterPro" id="IPR027640">
    <property type="entry name" value="Kinesin-like_fam"/>
</dbReference>
<feature type="coiled-coil region" evidence="8">
    <location>
        <begin position="398"/>
        <end position="491"/>
    </location>
</feature>
<evidence type="ECO:0000313" key="12">
    <source>
        <dbReference type="EMBL" id="KAK9798229.1"/>
    </source>
</evidence>
<evidence type="ECO:0000256" key="7">
    <source>
        <dbReference type="PROSITE-ProRule" id="PRU00283"/>
    </source>
</evidence>
<dbReference type="InterPro" id="IPR036961">
    <property type="entry name" value="Kinesin_motor_dom_sf"/>
</dbReference>
<feature type="compositionally biased region" description="Low complexity" evidence="9">
    <location>
        <begin position="1099"/>
        <end position="1120"/>
    </location>
</feature>
<dbReference type="GO" id="GO:0003777">
    <property type="term" value="F:microtubule motor activity"/>
    <property type="evidence" value="ECO:0007669"/>
    <property type="project" value="InterPro"/>
</dbReference>
<reference evidence="12 13" key="1">
    <citation type="journal article" date="2024" name="Nat. Commun.">
        <title>Phylogenomics reveals the evolutionary origins of lichenization in chlorophyte algae.</title>
        <authorList>
            <person name="Puginier C."/>
            <person name="Libourel C."/>
            <person name="Otte J."/>
            <person name="Skaloud P."/>
            <person name="Haon M."/>
            <person name="Grisel S."/>
            <person name="Petersen M."/>
            <person name="Berrin J.G."/>
            <person name="Delaux P.M."/>
            <person name="Dal Grande F."/>
            <person name="Keller J."/>
        </authorList>
    </citation>
    <scope>NUCLEOTIDE SEQUENCE [LARGE SCALE GENOMIC DNA]</scope>
    <source>
        <strain evidence="12 13">SAG 2036</strain>
    </source>
</reference>
<dbReference type="PROSITE" id="PS50067">
    <property type="entry name" value="KINESIN_MOTOR_2"/>
    <property type="match status" value="1"/>
</dbReference>
<evidence type="ECO:0000256" key="3">
    <source>
        <dbReference type="ARBA" id="ARBA00022741"/>
    </source>
</evidence>
<dbReference type="GO" id="GO:0005524">
    <property type="term" value="F:ATP binding"/>
    <property type="evidence" value="ECO:0007669"/>
    <property type="project" value="UniProtKB-UniRule"/>
</dbReference>
<evidence type="ECO:0000256" key="4">
    <source>
        <dbReference type="ARBA" id="ARBA00022840"/>
    </source>
</evidence>
<dbReference type="EMBL" id="JALJOQ010000099">
    <property type="protein sequence ID" value="KAK9798229.1"/>
    <property type="molecule type" value="Genomic_DNA"/>
</dbReference>
<feature type="coiled-coil region" evidence="8">
    <location>
        <begin position="874"/>
        <end position="908"/>
    </location>
</feature>
<dbReference type="PROSITE" id="PS50021">
    <property type="entry name" value="CH"/>
    <property type="match status" value="1"/>
</dbReference>
<feature type="compositionally biased region" description="Polar residues" evidence="9">
    <location>
        <begin position="1132"/>
        <end position="1146"/>
    </location>
</feature>
<dbReference type="AlphaFoldDB" id="A0AAW1NUN6"/>
<feature type="region of interest" description="Disordered" evidence="9">
    <location>
        <begin position="223"/>
        <end position="285"/>
    </location>
</feature>
<dbReference type="SMART" id="SM00129">
    <property type="entry name" value="KISc"/>
    <property type="match status" value="1"/>
</dbReference>
<feature type="compositionally biased region" description="Polar residues" evidence="9">
    <location>
        <begin position="1083"/>
        <end position="1092"/>
    </location>
</feature>
<protein>
    <submittedName>
        <fullName evidence="12">Uncharacterized protein</fullName>
    </submittedName>
</protein>
<feature type="region of interest" description="Disordered" evidence="9">
    <location>
        <begin position="999"/>
        <end position="1146"/>
    </location>
</feature>
<evidence type="ECO:0000256" key="6">
    <source>
        <dbReference type="ARBA" id="ARBA00023175"/>
    </source>
</evidence>
<comment type="caution">
    <text evidence="12">The sequence shown here is derived from an EMBL/GenBank/DDBJ whole genome shotgun (WGS) entry which is preliminary data.</text>
</comment>
<dbReference type="Pfam" id="PF00225">
    <property type="entry name" value="Kinesin"/>
    <property type="match status" value="1"/>
</dbReference>
<feature type="compositionally biased region" description="Polar residues" evidence="9">
    <location>
        <begin position="1048"/>
        <end position="1061"/>
    </location>
</feature>
<dbReference type="SUPFAM" id="SSF52540">
    <property type="entry name" value="P-loop containing nucleoside triphosphate hydrolases"/>
    <property type="match status" value="1"/>
</dbReference>
<evidence type="ECO:0000259" key="11">
    <source>
        <dbReference type="PROSITE" id="PS50067"/>
    </source>
</evidence>
<accession>A0AAW1NUN6</accession>
<dbReference type="GO" id="GO:0007018">
    <property type="term" value="P:microtubule-based movement"/>
    <property type="evidence" value="ECO:0007669"/>
    <property type="project" value="InterPro"/>
</dbReference>
<comment type="similarity">
    <text evidence="1">Belongs to the TRAFAC class myosin-kinesin ATPase superfamily. Kinesin family. KIN-14 subfamily.</text>
</comment>